<dbReference type="SUPFAM" id="SSF55298">
    <property type="entry name" value="YjgF-like"/>
    <property type="match status" value="1"/>
</dbReference>
<dbReference type="STRING" id="97972.A0A2V1DUW7"/>
<keyword evidence="3" id="KW-1185">Reference proteome</keyword>
<dbReference type="AlphaFoldDB" id="A0A2V1DUW7"/>
<dbReference type="Gene3D" id="3.30.1330.40">
    <property type="entry name" value="RutC-like"/>
    <property type="match status" value="1"/>
</dbReference>
<dbReference type="PROSITE" id="PS01094">
    <property type="entry name" value="UPF0076"/>
    <property type="match status" value="1"/>
</dbReference>
<organism evidence="2 3">
    <name type="scientific">Periconia macrospinosa</name>
    <dbReference type="NCBI Taxonomy" id="97972"/>
    <lineage>
        <taxon>Eukaryota</taxon>
        <taxon>Fungi</taxon>
        <taxon>Dikarya</taxon>
        <taxon>Ascomycota</taxon>
        <taxon>Pezizomycotina</taxon>
        <taxon>Dothideomycetes</taxon>
        <taxon>Pleosporomycetidae</taxon>
        <taxon>Pleosporales</taxon>
        <taxon>Massarineae</taxon>
        <taxon>Periconiaceae</taxon>
        <taxon>Periconia</taxon>
    </lineage>
</organism>
<gene>
    <name evidence="2" type="ORF">DM02DRAFT_613106</name>
</gene>
<dbReference type="CDD" id="cd00448">
    <property type="entry name" value="YjgF_YER057c_UK114_family"/>
    <property type="match status" value="1"/>
</dbReference>
<protein>
    <submittedName>
        <fullName evidence="2">YjgF-like protein</fullName>
    </submittedName>
</protein>
<dbReference type="InterPro" id="IPR035959">
    <property type="entry name" value="RutC-like_sf"/>
</dbReference>
<dbReference type="GO" id="GO:0019239">
    <property type="term" value="F:deaminase activity"/>
    <property type="evidence" value="ECO:0007669"/>
    <property type="project" value="TreeGrafter"/>
</dbReference>
<comment type="similarity">
    <text evidence="1">Belongs to the RutC family.</text>
</comment>
<dbReference type="InterPro" id="IPR006175">
    <property type="entry name" value="YjgF/YER057c/UK114"/>
</dbReference>
<dbReference type="PANTHER" id="PTHR11803:SF58">
    <property type="entry name" value="PROTEIN HMF1-RELATED"/>
    <property type="match status" value="1"/>
</dbReference>
<evidence type="ECO:0000313" key="2">
    <source>
        <dbReference type="EMBL" id="PVI02138.1"/>
    </source>
</evidence>
<reference evidence="2 3" key="1">
    <citation type="journal article" date="2018" name="Sci. Rep.">
        <title>Comparative genomics provides insights into the lifestyle and reveals functional heterogeneity of dark septate endophytic fungi.</title>
        <authorList>
            <person name="Knapp D.G."/>
            <person name="Nemeth J.B."/>
            <person name="Barry K."/>
            <person name="Hainaut M."/>
            <person name="Henrissat B."/>
            <person name="Johnson J."/>
            <person name="Kuo A."/>
            <person name="Lim J.H.P."/>
            <person name="Lipzen A."/>
            <person name="Nolan M."/>
            <person name="Ohm R.A."/>
            <person name="Tamas L."/>
            <person name="Grigoriev I.V."/>
            <person name="Spatafora J.W."/>
            <person name="Nagy L.G."/>
            <person name="Kovacs G.M."/>
        </authorList>
    </citation>
    <scope>NUCLEOTIDE SEQUENCE [LARGE SCALE GENOMIC DNA]</scope>
    <source>
        <strain evidence="2 3">DSE2036</strain>
    </source>
</reference>
<sequence length="126" mass="13438">MSELKKISTQEAFPTVGPYSQAIAVGPQLYVSGQIPGDKDGNLVEGSIADKTKACCANIAAILKEAGTDVSRVVKVVVFLDDMANFAEMNGEYEKFFAHKPARSCVAVKQLPKGVPVEIECIAYLG</sequence>
<dbReference type="GO" id="GO:0005829">
    <property type="term" value="C:cytosol"/>
    <property type="evidence" value="ECO:0007669"/>
    <property type="project" value="TreeGrafter"/>
</dbReference>
<evidence type="ECO:0000313" key="3">
    <source>
        <dbReference type="Proteomes" id="UP000244855"/>
    </source>
</evidence>
<dbReference type="InterPro" id="IPR006056">
    <property type="entry name" value="RidA"/>
</dbReference>
<accession>A0A2V1DUW7</accession>
<name>A0A2V1DUW7_9PLEO</name>
<dbReference type="NCBIfam" id="TIGR00004">
    <property type="entry name" value="Rid family detoxifying hydrolase"/>
    <property type="match status" value="1"/>
</dbReference>
<dbReference type="FunFam" id="3.30.1330.40:FF:000001">
    <property type="entry name" value="L-PSP family endoribonuclease"/>
    <property type="match status" value="1"/>
</dbReference>
<dbReference type="EMBL" id="KZ805346">
    <property type="protein sequence ID" value="PVI02138.1"/>
    <property type="molecule type" value="Genomic_DNA"/>
</dbReference>
<dbReference type="Pfam" id="PF01042">
    <property type="entry name" value="Ribonuc_L-PSP"/>
    <property type="match status" value="1"/>
</dbReference>
<dbReference type="Proteomes" id="UP000244855">
    <property type="component" value="Unassembled WGS sequence"/>
</dbReference>
<dbReference type="GO" id="GO:0005739">
    <property type="term" value="C:mitochondrion"/>
    <property type="evidence" value="ECO:0007669"/>
    <property type="project" value="TreeGrafter"/>
</dbReference>
<evidence type="ECO:0000256" key="1">
    <source>
        <dbReference type="ARBA" id="ARBA00010552"/>
    </source>
</evidence>
<proteinExistence type="inferred from homology"/>
<dbReference type="InterPro" id="IPR019897">
    <property type="entry name" value="RidA_CS"/>
</dbReference>
<dbReference type="PANTHER" id="PTHR11803">
    <property type="entry name" value="2-IMINOBUTANOATE/2-IMINOPROPANOATE DEAMINASE RIDA"/>
    <property type="match status" value="1"/>
</dbReference>
<dbReference type="OrthoDB" id="309640at2759"/>